<proteinExistence type="predicted"/>
<dbReference type="Gene3D" id="3.40.50.720">
    <property type="entry name" value="NAD(P)-binding Rossmann-like Domain"/>
    <property type="match status" value="1"/>
</dbReference>
<dbReference type="AlphaFoldDB" id="A0A834YCE2"/>
<dbReference type="SUPFAM" id="SSF51735">
    <property type="entry name" value="NAD(P)-binding Rossmann-fold domains"/>
    <property type="match status" value="1"/>
</dbReference>
<reference evidence="4 5" key="1">
    <citation type="submission" date="2020-04" db="EMBL/GenBank/DDBJ databases">
        <title>Plant Genome Project.</title>
        <authorList>
            <person name="Zhang R.-G."/>
        </authorList>
    </citation>
    <scope>NUCLEOTIDE SEQUENCE [LARGE SCALE GENOMIC DNA]</scope>
    <source>
        <strain evidence="4">YNK0</strain>
        <tissue evidence="4">Leaf</tissue>
    </source>
</reference>
<dbReference type="GO" id="GO:0016616">
    <property type="term" value="F:oxidoreductase activity, acting on the CH-OH group of donors, NAD or NADP as acceptor"/>
    <property type="evidence" value="ECO:0007669"/>
    <property type="project" value="InterPro"/>
</dbReference>
<evidence type="ECO:0000313" key="4">
    <source>
        <dbReference type="EMBL" id="KAF8378679.1"/>
    </source>
</evidence>
<evidence type="ECO:0000256" key="2">
    <source>
        <dbReference type="ARBA" id="ARBA00022833"/>
    </source>
</evidence>
<dbReference type="Proteomes" id="UP000655225">
    <property type="component" value="Unassembled WGS sequence"/>
</dbReference>
<evidence type="ECO:0008006" key="6">
    <source>
        <dbReference type="Google" id="ProtNLM"/>
    </source>
</evidence>
<keyword evidence="1" id="KW-0479">Metal-binding</keyword>
<comment type="caution">
    <text evidence="4">The sequence shown here is derived from an EMBL/GenBank/DDBJ whole genome shotgun (WGS) entry which is preliminary data.</text>
</comment>
<keyword evidence="5" id="KW-1185">Reference proteome</keyword>
<keyword evidence="2" id="KW-0862">Zinc</keyword>
<organism evidence="4 5">
    <name type="scientific">Tetracentron sinense</name>
    <name type="common">Spur-leaf</name>
    <dbReference type="NCBI Taxonomy" id="13715"/>
    <lineage>
        <taxon>Eukaryota</taxon>
        <taxon>Viridiplantae</taxon>
        <taxon>Streptophyta</taxon>
        <taxon>Embryophyta</taxon>
        <taxon>Tracheophyta</taxon>
        <taxon>Spermatophyta</taxon>
        <taxon>Magnoliopsida</taxon>
        <taxon>Trochodendrales</taxon>
        <taxon>Trochodendraceae</taxon>
        <taxon>Tetracentron</taxon>
    </lineage>
</organism>
<dbReference type="OrthoDB" id="1879366at2759"/>
<evidence type="ECO:0000256" key="3">
    <source>
        <dbReference type="ARBA" id="ARBA00023002"/>
    </source>
</evidence>
<dbReference type="GO" id="GO:0046872">
    <property type="term" value="F:metal ion binding"/>
    <property type="evidence" value="ECO:0007669"/>
    <property type="project" value="UniProtKB-KW"/>
</dbReference>
<keyword evidence="3" id="KW-0560">Oxidoreductase</keyword>
<name>A0A834YCE2_TETSI</name>
<gene>
    <name evidence="4" type="ORF">HHK36_030028</name>
</gene>
<evidence type="ECO:0000256" key="1">
    <source>
        <dbReference type="ARBA" id="ARBA00022723"/>
    </source>
</evidence>
<dbReference type="EMBL" id="JABCRI010000023">
    <property type="protein sequence ID" value="KAF8378679.1"/>
    <property type="molecule type" value="Genomic_DNA"/>
</dbReference>
<dbReference type="InterPro" id="IPR036291">
    <property type="entry name" value="NAD(P)-bd_dom_sf"/>
</dbReference>
<dbReference type="Gene3D" id="3.90.180.10">
    <property type="entry name" value="Medium-chain alcohol dehydrogenases, catalytic domain"/>
    <property type="match status" value="2"/>
</dbReference>
<dbReference type="PANTHER" id="PTHR42683">
    <property type="entry name" value="ALDEHYDE REDUCTASE"/>
    <property type="match status" value="1"/>
</dbReference>
<protein>
    <recommendedName>
        <fullName evidence="6">Mannitol dehydrogenase</fullName>
    </recommendedName>
</protein>
<sequence length="265" mass="29370">MPKSPEEEQPQKAFGWVARDTSGVLSSFKVSRRYISFIYIRFFSVCIISIFVETAQPLSKPCLEFPDIYIDDDDCCVCFDRATSNKDVTFKVLYCGMCYSGVHSAKNEWGSTVYPLVPGYATLNPPPPSACREWFLLWLEMAEEEDGAAMGTMDGIIDTVSAIHPLQTLIDLLKLHAKLVIVGAPDRPLELPVFPLLTGRKIVAGSSIGGLKEKQEMIDFAGKHNVTADIEVIPKDYVNTAMECLAKSDAKYQFVIDIGNTLNVP</sequence>
<dbReference type="InterPro" id="IPR011032">
    <property type="entry name" value="GroES-like_sf"/>
</dbReference>
<evidence type="ECO:0000313" key="5">
    <source>
        <dbReference type="Proteomes" id="UP000655225"/>
    </source>
</evidence>
<dbReference type="OMA" id="CADNEHA"/>
<dbReference type="FunFam" id="3.40.50.720:FF:001451">
    <property type="entry name" value="Putative cinnamyl alcohol dehydrogenase 6"/>
    <property type="match status" value="1"/>
</dbReference>
<accession>A0A834YCE2</accession>
<dbReference type="InterPro" id="IPR047109">
    <property type="entry name" value="CAD-like"/>
</dbReference>
<dbReference type="SUPFAM" id="SSF50129">
    <property type="entry name" value="GroES-like"/>
    <property type="match status" value="1"/>
</dbReference>